<keyword evidence="1" id="KW-0472">Membrane</keyword>
<name>A0A8W8NVH3_MAGGI</name>
<dbReference type="OMA" id="YHPEKCE"/>
<dbReference type="EnsemblMetazoa" id="G7832.1">
    <property type="protein sequence ID" value="G7832.1:cds"/>
    <property type="gene ID" value="G7832"/>
</dbReference>
<dbReference type="EnsemblMetazoa" id="G7832.2">
    <property type="protein sequence ID" value="G7832.2:cds"/>
    <property type="gene ID" value="G7832"/>
</dbReference>
<evidence type="ECO:0000313" key="3">
    <source>
        <dbReference type="EnsemblMetazoa" id="G7832.2:cds"/>
    </source>
</evidence>
<keyword evidence="1" id="KW-1133">Transmembrane helix</keyword>
<feature type="signal peptide" evidence="2">
    <location>
        <begin position="1"/>
        <end position="16"/>
    </location>
</feature>
<dbReference type="Proteomes" id="UP000005408">
    <property type="component" value="Unassembled WGS sequence"/>
</dbReference>
<evidence type="ECO:0000256" key="2">
    <source>
        <dbReference type="SAM" id="SignalP"/>
    </source>
</evidence>
<dbReference type="AlphaFoldDB" id="A0A8W8NVH3"/>
<proteinExistence type="predicted"/>
<dbReference type="EnsemblMetazoa" id="G7832.3">
    <property type="protein sequence ID" value="G7832.3:cds"/>
    <property type="gene ID" value="G7832"/>
</dbReference>
<sequence>MRFLIASLLYLSVVSAVEDEACTDWRQMVEGLNAYSRSSSSSSGMELHCTYHPEKCEQADCVGKMNVPLVGALEFCWRLVLNHCDNPLSMDISIATNKYNIHFDQRVLHDQRYELPVGNLSNYLPKLPGTSQKEFLSITLEKVNATAVRIGAKLSTELCYSTFGCTVTANIPVLSKTVVRVSKCTKVTQTPTPTSNCFNRNGSSSGGKSNTTIDGGGIKWSDLFTTTKMPPHSTVKSPTYGKNCSISLLVDQCGETEICKMGSCECFTPLYPMCMYTGLCETEEQCEKHIIPDFIKKSSQVAPQDNGSSSGPTNKTALIVGSTLGGIVLIAIIAGIILVLMKRGGSRYRAHQLLLTEDDTDNII</sequence>
<feature type="transmembrane region" description="Helical" evidence="1">
    <location>
        <begin position="318"/>
        <end position="341"/>
    </location>
</feature>
<keyword evidence="1" id="KW-0812">Transmembrane</keyword>
<evidence type="ECO:0000313" key="4">
    <source>
        <dbReference type="Proteomes" id="UP000005408"/>
    </source>
</evidence>
<dbReference type="OrthoDB" id="6125709at2759"/>
<reference evidence="3" key="1">
    <citation type="submission" date="2022-08" db="UniProtKB">
        <authorList>
            <consortium name="EnsemblMetazoa"/>
        </authorList>
    </citation>
    <scope>IDENTIFICATION</scope>
    <source>
        <strain evidence="3">05x7-T-G4-1.051#20</strain>
    </source>
</reference>
<evidence type="ECO:0000256" key="1">
    <source>
        <dbReference type="SAM" id="Phobius"/>
    </source>
</evidence>
<evidence type="ECO:0008006" key="5">
    <source>
        <dbReference type="Google" id="ProtNLM"/>
    </source>
</evidence>
<protein>
    <recommendedName>
        <fullName evidence="5">EB domain-containing protein</fullName>
    </recommendedName>
</protein>
<keyword evidence="4" id="KW-1185">Reference proteome</keyword>
<organism evidence="3 4">
    <name type="scientific">Magallana gigas</name>
    <name type="common">Pacific oyster</name>
    <name type="synonym">Crassostrea gigas</name>
    <dbReference type="NCBI Taxonomy" id="29159"/>
    <lineage>
        <taxon>Eukaryota</taxon>
        <taxon>Metazoa</taxon>
        <taxon>Spiralia</taxon>
        <taxon>Lophotrochozoa</taxon>
        <taxon>Mollusca</taxon>
        <taxon>Bivalvia</taxon>
        <taxon>Autobranchia</taxon>
        <taxon>Pteriomorphia</taxon>
        <taxon>Ostreida</taxon>
        <taxon>Ostreoidea</taxon>
        <taxon>Ostreidae</taxon>
        <taxon>Magallana</taxon>
    </lineage>
</organism>
<feature type="chain" id="PRO_5042432226" description="EB domain-containing protein" evidence="2">
    <location>
        <begin position="17"/>
        <end position="364"/>
    </location>
</feature>
<keyword evidence="2" id="KW-0732">Signal</keyword>
<accession>A0A8W8NVH3</accession>